<sequence>MKCETHVRVKNANSKTKNLFLRILTAGLYTPKLTGATLHSDQLLTYHLHNAGEKFDDIANQVGAQEWITEAKGICDDVYMVVGFKIFYNARIEQFPSCGKSTPAMTVVPTDQHVYADRYRKVKFDFLSGKDLLHAKLEPEARWKVQWDVRASDFGDRDIVDTDSVDAELEVGY</sequence>
<keyword evidence="2" id="KW-1185">Reference proteome</keyword>
<evidence type="ECO:0000313" key="2">
    <source>
        <dbReference type="Proteomes" id="UP001590951"/>
    </source>
</evidence>
<name>A0ABR4BI52_9LECA</name>
<dbReference type="EMBL" id="JBHFEH010000005">
    <property type="protein sequence ID" value="KAL2057500.1"/>
    <property type="molecule type" value="Genomic_DNA"/>
</dbReference>
<reference evidence="1 2" key="1">
    <citation type="submission" date="2024-09" db="EMBL/GenBank/DDBJ databases">
        <title>Rethinking Asexuality: The Enigmatic Case of Functional Sexual Genes in Lepraria (Stereocaulaceae).</title>
        <authorList>
            <person name="Doellman M."/>
            <person name="Sun Y."/>
            <person name="Barcenas-Pena A."/>
            <person name="Lumbsch H.T."/>
            <person name="Grewe F."/>
        </authorList>
    </citation>
    <scope>NUCLEOTIDE SEQUENCE [LARGE SCALE GENOMIC DNA]</scope>
    <source>
        <strain evidence="1 2">Grewe 0041</strain>
    </source>
</reference>
<protein>
    <submittedName>
        <fullName evidence="1">Uncharacterized protein</fullName>
    </submittedName>
</protein>
<gene>
    <name evidence="1" type="ORF">ABVK25_002553</name>
</gene>
<evidence type="ECO:0000313" key="1">
    <source>
        <dbReference type="EMBL" id="KAL2057500.1"/>
    </source>
</evidence>
<comment type="caution">
    <text evidence="1">The sequence shown here is derived from an EMBL/GenBank/DDBJ whole genome shotgun (WGS) entry which is preliminary data.</text>
</comment>
<dbReference type="Proteomes" id="UP001590951">
    <property type="component" value="Unassembled WGS sequence"/>
</dbReference>
<accession>A0ABR4BI52</accession>
<organism evidence="1 2">
    <name type="scientific">Lepraria finkii</name>
    <dbReference type="NCBI Taxonomy" id="1340010"/>
    <lineage>
        <taxon>Eukaryota</taxon>
        <taxon>Fungi</taxon>
        <taxon>Dikarya</taxon>
        <taxon>Ascomycota</taxon>
        <taxon>Pezizomycotina</taxon>
        <taxon>Lecanoromycetes</taxon>
        <taxon>OSLEUM clade</taxon>
        <taxon>Lecanoromycetidae</taxon>
        <taxon>Lecanorales</taxon>
        <taxon>Lecanorineae</taxon>
        <taxon>Stereocaulaceae</taxon>
        <taxon>Lepraria</taxon>
    </lineage>
</organism>
<proteinExistence type="predicted"/>